<evidence type="ECO:0000256" key="6">
    <source>
        <dbReference type="SAM" id="SignalP"/>
    </source>
</evidence>
<feature type="non-terminal residue" evidence="7">
    <location>
        <position position="419"/>
    </location>
</feature>
<keyword evidence="8" id="KW-1185">Reference proteome</keyword>
<gene>
    <name evidence="7" type="ORF">NTEN_LOCUS22989</name>
</gene>
<evidence type="ECO:0000256" key="5">
    <source>
        <dbReference type="SAM" id="Phobius"/>
    </source>
</evidence>
<dbReference type="InterPro" id="IPR008952">
    <property type="entry name" value="Tetraspanin_EC2_sf"/>
</dbReference>
<keyword evidence="4 5" id="KW-0472">Membrane</keyword>
<dbReference type="InterPro" id="IPR018499">
    <property type="entry name" value="Tetraspanin/Peripherin"/>
</dbReference>
<evidence type="ECO:0000313" key="7">
    <source>
        <dbReference type="EMBL" id="CAB0019277.1"/>
    </source>
</evidence>
<evidence type="ECO:0000256" key="3">
    <source>
        <dbReference type="ARBA" id="ARBA00022989"/>
    </source>
</evidence>
<dbReference type="OrthoDB" id="9993879at2759"/>
<dbReference type="GO" id="GO:0016020">
    <property type="term" value="C:membrane"/>
    <property type="evidence" value="ECO:0007669"/>
    <property type="project" value="UniProtKB-SubCell"/>
</dbReference>
<evidence type="ECO:0008006" key="9">
    <source>
        <dbReference type="Google" id="ProtNLM"/>
    </source>
</evidence>
<reference evidence="7 8" key="1">
    <citation type="submission" date="2020-02" db="EMBL/GenBank/DDBJ databases">
        <authorList>
            <person name="Ferguson B K."/>
        </authorList>
    </citation>
    <scope>NUCLEOTIDE SEQUENCE [LARGE SCALE GENOMIC DNA]</scope>
</reference>
<keyword evidence="3 5" id="KW-1133">Transmembrane helix</keyword>
<evidence type="ECO:0000256" key="4">
    <source>
        <dbReference type="ARBA" id="ARBA00023136"/>
    </source>
</evidence>
<dbReference type="EMBL" id="CADCXU010033925">
    <property type="protein sequence ID" value="CAB0019277.1"/>
    <property type="molecule type" value="Genomic_DNA"/>
</dbReference>
<comment type="subcellular location">
    <subcellularLocation>
        <location evidence="1">Membrane</location>
        <topology evidence="1">Multi-pass membrane protein</topology>
    </subcellularLocation>
</comment>
<protein>
    <recommendedName>
        <fullName evidence="9">Tetraspanin</fullName>
    </recommendedName>
</protein>
<dbReference type="Pfam" id="PF00335">
    <property type="entry name" value="Tetraspanin"/>
    <property type="match status" value="1"/>
</dbReference>
<evidence type="ECO:0000256" key="2">
    <source>
        <dbReference type="ARBA" id="ARBA00022692"/>
    </source>
</evidence>
<dbReference type="Proteomes" id="UP000479000">
    <property type="component" value="Unassembled WGS sequence"/>
</dbReference>
<dbReference type="AlphaFoldDB" id="A0A6H5HN18"/>
<organism evidence="7 8">
    <name type="scientific">Nesidiocoris tenuis</name>
    <dbReference type="NCBI Taxonomy" id="355587"/>
    <lineage>
        <taxon>Eukaryota</taxon>
        <taxon>Metazoa</taxon>
        <taxon>Ecdysozoa</taxon>
        <taxon>Arthropoda</taxon>
        <taxon>Hexapoda</taxon>
        <taxon>Insecta</taxon>
        <taxon>Pterygota</taxon>
        <taxon>Neoptera</taxon>
        <taxon>Paraneoptera</taxon>
        <taxon>Hemiptera</taxon>
        <taxon>Heteroptera</taxon>
        <taxon>Panheteroptera</taxon>
        <taxon>Cimicomorpha</taxon>
        <taxon>Miridae</taxon>
        <taxon>Dicyphina</taxon>
        <taxon>Nesidiocoris</taxon>
    </lineage>
</organism>
<feature type="chain" id="PRO_5026067430" description="Tetraspanin" evidence="6">
    <location>
        <begin position="21"/>
        <end position="419"/>
    </location>
</feature>
<dbReference type="Gene3D" id="1.10.1450.10">
    <property type="entry name" value="Tetraspanin"/>
    <property type="match status" value="1"/>
</dbReference>
<accession>A0A6H5HN18</accession>
<dbReference type="SUPFAM" id="SSF48652">
    <property type="entry name" value="Tetraspanin"/>
    <property type="match status" value="1"/>
</dbReference>
<sequence length="419" mass="47538">MVRLLTLLLLNLPTTDLGLALFAWNPFPKAQWLETHNNLFSPSESAALLGALRRIMIYERTSSSIEDQNWRQVHALHGPIQDISCIFLALSIRPLQAWKAIYYLQKLSHLILTVKCPVRIVGNALGRKWLAGFGVVGLGLWIRFKHDYAILLTNPTYPPDGVHAHGSRGAHALRSAGRLHFSAQAEQELASFAATTCVRSLDVVQSHKEPFERQAGTYKNVESQWTVGGYSISKKIQINENTRIREIIVNMNFSWDLRFELWQGEDLKNFISTNFGLFPRHVSLNAVSESIMYFSRPQVLLVGRTTALFTLPMVGLLAFIYMNQVENDLHRNLNSTFVENYGISARETDAIDQMQQEYKCCGASGFENYNESRWREETNTTNLVPDSCCKSVSPGCGRSYHPSNIPYTDFVWTIPTVYK</sequence>
<feature type="transmembrane region" description="Helical" evidence="5">
    <location>
        <begin position="299"/>
        <end position="321"/>
    </location>
</feature>
<proteinExistence type="predicted"/>
<keyword evidence="2 5" id="KW-0812">Transmembrane</keyword>
<keyword evidence="6" id="KW-0732">Signal</keyword>
<evidence type="ECO:0000313" key="8">
    <source>
        <dbReference type="Proteomes" id="UP000479000"/>
    </source>
</evidence>
<name>A0A6H5HN18_9HEMI</name>
<feature type="signal peptide" evidence="6">
    <location>
        <begin position="1"/>
        <end position="20"/>
    </location>
</feature>
<evidence type="ECO:0000256" key="1">
    <source>
        <dbReference type="ARBA" id="ARBA00004141"/>
    </source>
</evidence>